<accession>A0A7X6B9Y5</accession>
<organism evidence="1 2">
    <name type="scientific">Sphingopyxis italica</name>
    <dbReference type="NCBI Taxonomy" id="1129133"/>
    <lineage>
        <taxon>Bacteria</taxon>
        <taxon>Pseudomonadati</taxon>
        <taxon>Pseudomonadota</taxon>
        <taxon>Alphaproteobacteria</taxon>
        <taxon>Sphingomonadales</taxon>
        <taxon>Sphingomonadaceae</taxon>
        <taxon>Sphingopyxis</taxon>
    </lineage>
</organism>
<protein>
    <submittedName>
        <fullName evidence="1">Uncharacterized protein</fullName>
    </submittedName>
</protein>
<dbReference type="Proteomes" id="UP000535078">
    <property type="component" value="Unassembled WGS sequence"/>
</dbReference>
<comment type="caution">
    <text evidence="1">The sequence shown here is derived from an EMBL/GenBank/DDBJ whole genome shotgun (WGS) entry which is preliminary data.</text>
</comment>
<dbReference type="AlphaFoldDB" id="A0A7X6B9Y5"/>
<reference evidence="1 2" key="1">
    <citation type="submission" date="2020-03" db="EMBL/GenBank/DDBJ databases">
        <title>Genomic Encyclopedia of Type Strains, Phase IV (KMG-IV): sequencing the most valuable type-strain genomes for metagenomic binning, comparative biology and taxonomic classification.</title>
        <authorList>
            <person name="Goeker M."/>
        </authorList>
    </citation>
    <scope>NUCLEOTIDE SEQUENCE [LARGE SCALE GENOMIC DNA]</scope>
    <source>
        <strain evidence="1 2">DSM 25229</strain>
    </source>
</reference>
<dbReference type="EMBL" id="JAATIT010000003">
    <property type="protein sequence ID" value="NJB90556.1"/>
    <property type="molecule type" value="Genomic_DNA"/>
</dbReference>
<name>A0A7X6B9Y5_9SPHN</name>
<proteinExistence type="predicted"/>
<evidence type="ECO:0000313" key="1">
    <source>
        <dbReference type="EMBL" id="NJB90556.1"/>
    </source>
</evidence>
<gene>
    <name evidence="1" type="ORF">GGR90_002750</name>
</gene>
<sequence length="118" mass="13015">MSAAVVKLPTAARRMVRQPMNKEGRASRAALREQQGIAFDYRFPTEREAEGIASAIHPMTPERWLLLAMLHVMPAEQFEKLTAFGVHGNPAIRGLLQMAKGGVGLNMDVMNALERCGQ</sequence>
<keyword evidence="2" id="KW-1185">Reference proteome</keyword>
<dbReference type="RefSeq" id="WP_167921985.1">
    <property type="nucleotide sequence ID" value="NZ_JAATIT010000003.1"/>
</dbReference>
<evidence type="ECO:0000313" key="2">
    <source>
        <dbReference type="Proteomes" id="UP000535078"/>
    </source>
</evidence>